<accession>A0A369YHF2</accession>
<dbReference type="InterPro" id="IPR012340">
    <property type="entry name" value="NA-bd_OB-fold"/>
</dbReference>
<dbReference type="Pfam" id="PF00005">
    <property type="entry name" value="ABC_tran"/>
    <property type="match status" value="1"/>
</dbReference>
<dbReference type="PANTHER" id="PTHR42781">
    <property type="entry name" value="SPERMIDINE/PUTRESCINE IMPORT ATP-BINDING PROTEIN POTA"/>
    <property type="match status" value="1"/>
</dbReference>
<dbReference type="GO" id="GO:0016887">
    <property type="term" value="F:ATP hydrolysis activity"/>
    <property type="evidence" value="ECO:0007669"/>
    <property type="project" value="InterPro"/>
</dbReference>
<proteinExistence type="predicted"/>
<dbReference type="GO" id="GO:0043190">
    <property type="term" value="C:ATP-binding cassette (ABC) transporter complex"/>
    <property type="evidence" value="ECO:0007669"/>
    <property type="project" value="InterPro"/>
</dbReference>
<dbReference type="Proteomes" id="UP000253950">
    <property type="component" value="Unassembled WGS sequence"/>
</dbReference>
<dbReference type="InterPro" id="IPR027417">
    <property type="entry name" value="P-loop_NTPase"/>
</dbReference>
<dbReference type="GO" id="GO:0015697">
    <property type="term" value="P:quaternary ammonium group transport"/>
    <property type="evidence" value="ECO:0007669"/>
    <property type="project" value="UniProtKB-ARBA"/>
</dbReference>
<feature type="domain" description="ABC transporter" evidence="4">
    <location>
        <begin position="5"/>
        <end position="235"/>
    </location>
</feature>
<dbReference type="EMBL" id="QEPN01000002">
    <property type="protein sequence ID" value="RDE73268.1"/>
    <property type="molecule type" value="Genomic_DNA"/>
</dbReference>
<organism evidence="5 7">
    <name type="scientific">Haemophilus sputorum</name>
    <dbReference type="NCBI Taxonomy" id="1078480"/>
    <lineage>
        <taxon>Bacteria</taxon>
        <taxon>Pseudomonadati</taxon>
        <taxon>Pseudomonadota</taxon>
        <taxon>Gammaproteobacteria</taxon>
        <taxon>Pasteurellales</taxon>
        <taxon>Pasteurellaceae</taxon>
        <taxon>Haemophilus</taxon>
    </lineage>
</organism>
<evidence type="ECO:0000259" key="4">
    <source>
        <dbReference type="PROSITE" id="PS50893"/>
    </source>
</evidence>
<dbReference type="PROSITE" id="PS00211">
    <property type="entry name" value="ABC_TRANSPORTER_1"/>
    <property type="match status" value="1"/>
</dbReference>
<dbReference type="GO" id="GO:0005524">
    <property type="term" value="F:ATP binding"/>
    <property type="evidence" value="ECO:0007669"/>
    <property type="project" value="UniProtKB-KW"/>
</dbReference>
<dbReference type="InterPro" id="IPR017871">
    <property type="entry name" value="ABC_transporter-like_CS"/>
</dbReference>
<dbReference type="Proteomes" id="UP000253872">
    <property type="component" value="Unassembled WGS sequence"/>
</dbReference>
<dbReference type="AlphaFoldDB" id="A0A369YHF2"/>
<evidence type="ECO:0000313" key="7">
    <source>
        <dbReference type="Proteomes" id="UP000253872"/>
    </source>
</evidence>
<evidence type="ECO:0000313" key="6">
    <source>
        <dbReference type="EMBL" id="RDF10283.1"/>
    </source>
</evidence>
<dbReference type="SMART" id="SM00382">
    <property type="entry name" value="AAA"/>
    <property type="match status" value="1"/>
</dbReference>
<dbReference type="InterPro" id="IPR003593">
    <property type="entry name" value="AAA+_ATPase"/>
</dbReference>
<dbReference type="PROSITE" id="PS50893">
    <property type="entry name" value="ABC_TRANSPORTER_2"/>
    <property type="match status" value="1"/>
</dbReference>
<dbReference type="Gene3D" id="2.40.50.140">
    <property type="entry name" value="Nucleic acid-binding proteins"/>
    <property type="match status" value="1"/>
</dbReference>
<keyword evidence="2" id="KW-0547">Nucleotide-binding</keyword>
<dbReference type="SUPFAM" id="SSF50331">
    <property type="entry name" value="MOP-like"/>
    <property type="match status" value="1"/>
</dbReference>
<sequence length="343" mass="37860">MSAFLELKQICKQFGQNKIVTDFNLSIEKGKMVTILGPSGCGKTTILRLIAGLERATSGQILLENNEIGQLAPQYRDIGIVFQSYALFPHLTIGENVGFSLKMAGVKKTERLARVKEALALVELSGFEDRFIDQISGGQQQRVALARALVLKPKILLFDEPLSNLDSNLRQVMREKIRALQQQLNITAVYVTHDQSEAFAVSDQIVVMDKGQIVQQGSPEQLYQAPKNQFIAQFMGEASFVPAKKRGDEITVGSQTIRLESALADGDCLLGIRPEAIQLSPAKSNSNTAAKVFKADYMGAYWELHLDWQGAPLLAKVSSACFEREIIHYEMAFAPKGLFLLPA</sequence>
<dbReference type="Gene3D" id="2.40.50.100">
    <property type="match status" value="1"/>
</dbReference>
<dbReference type="EMBL" id="QEQG01000010">
    <property type="protein sequence ID" value="RDF10283.1"/>
    <property type="molecule type" value="Genomic_DNA"/>
</dbReference>
<evidence type="ECO:0000256" key="3">
    <source>
        <dbReference type="ARBA" id="ARBA00022840"/>
    </source>
</evidence>
<reference evidence="7 8" key="1">
    <citation type="submission" date="2018-05" db="EMBL/GenBank/DDBJ databases">
        <title>Draft Genome Sequences for a Diverse set of 7 Haemophilus Species.</title>
        <authorList>
            <person name="Nichols M."/>
            <person name="Topaz N."/>
            <person name="Wang X."/>
            <person name="Wang X."/>
            <person name="Boxrud D."/>
        </authorList>
    </citation>
    <scope>NUCLEOTIDE SEQUENCE [LARGE SCALE GENOMIC DNA]</scope>
    <source>
        <strain evidence="5 7">C2002001239</strain>
        <strain evidence="6 8">C2015005473</strain>
    </source>
</reference>
<evidence type="ECO:0000256" key="2">
    <source>
        <dbReference type="ARBA" id="ARBA00022741"/>
    </source>
</evidence>
<dbReference type="InterPro" id="IPR050093">
    <property type="entry name" value="ABC_SmlMolc_Importer"/>
</dbReference>
<keyword evidence="3 5" id="KW-0067">ATP-binding</keyword>
<comment type="caution">
    <text evidence="5">The sequence shown here is derived from an EMBL/GenBank/DDBJ whole genome shotgun (WGS) entry which is preliminary data.</text>
</comment>
<gene>
    <name evidence="6" type="ORF">DPV84_08765</name>
    <name evidence="5" type="ORF">DPV93_04050</name>
</gene>
<dbReference type="PANTHER" id="PTHR42781:SF4">
    <property type="entry name" value="SPERMIDINE_PUTRESCINE IMPORT ATP-BINDING PROTEIN POTA"/>
    <property type="match status" value="1"/>
</dbReference>
<evidence type="ECO:0000313" key="8">
    <source>
        <dbReference type="Proteomes" id="UP000253950"/>
    </source>
</evidence>
<dbReference type="GO" id="GO:0022857">
    <property type="term" value="F:transmembrane transporter activity"/>
    <property type="evidence" value="ECO:0007669"/>
    <property type="project" value="InterPro"/>
</dbReference>
<dbReference type="STRING" id="1035839.GCA_000238795_00432"/>
<name>A0A369YHF2_9PAST</name>
<dbReference type="Gene3D" id="3.40.50.300">
    <property type="entry name" value="P-loop containing nucleotide triphosphate hydrolases"/>
    <property type="match status" value="1"/>
</dbReference>
<evidence type="ECO:0000256" key="1">
    <source>
        <dbReference type="ARBA" id="ARBA00022448"/>
    </source>
</evidence>
<dbReference type="InterPro" id="IPR013611">
    <property type="entry name" value="Transp-assoc_OB_typ2"/>
</dbReference>
<dbReference type="InterPro" id="IPR003439">
    <property type="entry name" value="ABC_transporter-like_ATP-bd"/>
</dbReference>
<keyword evidence="1" id="KW-0813">Transport</keyword>
<protein>
    <submittedName>
        <fullName evidence="5">ATP-binding cassette domain-containing protein</fullName>
    </submittedName>
</protein>
<dbReference type="FunFam" id="3.40.50.300:FF:000425">
    <property type="entry name" value="Probable ABC transporter, ATP-binding subunit"/>
    <property type="match status" value="1"/>
</dbReference>
<evidence type="ECO:0000313" key="5">
    <source>
        <dbReference type="EMBL" id="RDE73268.1"/>
    </source>
</evidence>
<dbReference type="InterPro" id="IPR008995">
    <property type="entry name" value="Mo/tungstate-bd_C_term_dom"/>
</dbReference>
<dbReference type="SUPFAM" id="SSF52540">
    <property type="entry name" value="P-loop containing nucleoside triphosphate hydrolases"/>
    <property type="match status" value="1"/>
</dbReference>
<keyword evidence="8" id="KW-1185">Reference proteome</keyword>
<dbReference type="Pfam" id="PF08402">
    <property type="entry name" value="TOBE_2"/>
    <property type="match status" value="1"/>
</dbReference>
<dbReference type="RefSeq" id="WP_111390101.1">
    <property type="nucleotide sequence ID" value="NZ_QEPN01000002.1"/>
</dbReference>